<dbReference type="STRING" id="436010.A0A167X5M5"/>
<dbReference type="SUPFAM" id="SSF103473">
    <property type="entry name" value="MFS general substrate transporter"/>
    <property type="match status" value="1"/>
</dbReference>
<evidence type="ECO:0000259" key="7">
    <source>
        <dbReference type="PROSITE" id="PS50850"/>
    </source>
</evidence>
<evidence type="ECO:0000256" key="2">
    <source>
        <dbReference type="ARBA" id="ARBA00022448"/>
    </source>
</evidence>
<evidence type="ECO:0000256" key="1">
    <source>
        <dbReference type="ARBA" id="ARBA00004141"/>
    </source>
</evidence>
<feature type="transmembrane region" description="Helical" evidence="6">
    <location>
        <begin position="176"/>
        <end position="199"/>
    </location>
</feature>
<dbReference type="Proteomes" id="UP000076532">
    <property type="component" value="Unassembled WGS sequence"/>
</dbReference>
<feature type="transmembrane region" description="Helical" evidence="6">
    <location>
        <begin position="244"/>
        <end position="263"/>
    </location>
</feature>
<protein>
    <submittedName>
        <fullName evidence="8">MFS general substrate transporter</fullName>
    </submittedName>
</protein>
<keyword evidence="2" id="KW-0813">Transport</keyword>
<dbReference type="AlphaFoldDB" id="A0A167X5M5"/>
<evidence type="ECO:0000256" key="4">
    <source>
        <dbReference type="ARBA" id="ARBA00022989"/>
    </source>
</evidence>
<feature type="transmembrane region" description="Helical" evidence="6">
    <location>
        <begin position="314"/>
        <end position="335"/>
    </location>
</feature>
<feature type="transmembrane region" description="Helical" evidence="6">
    <location>
        <begin position="378"/>
        <end position="397"/>
    </location>
</feature>
<feature type="transmembrane region" description="Helical" evidence="6">
    <location>
        <begin position="275"/>
        <end position="293"/>
    </location>
</feature>
<keyword evidence="5 6" id="KW-0472">Membrane</keyword>
<keyword evidence="9" id="KW-1185">Reference proteome</keyword>
<evidence type="ECO:0000256" key="5">
    <source>
        <dbReference type="ARBA" id="ARBA00023136"/>
    </source>
</evidence>
<name>A0A167X5M5_9AGAM</name>
<dbReference type="PROSITE" id="PS50850">
    <property type="entry name" value="MFS"/>
    <property type="match status" value="1"/>
</dbReference>
<evidence type="ECO:0000313" key="8">
    <source>
        <dbReference type="EMBL" id="KZP06846.1"/>
    </source>
</evidence>
<dbReference type="PANTHER" id="PTHR42718">
    <property type="entry name" value="MAJOR FACILITATOR SUPERFAMILY MULTIDRUG TRANSPORTER MFSC"/>
    <property type="match status" value="1"/>
</dbReference>
<evidence type="ECO:0000256" key="3">
    <source>
        <dbReference type="ARBA" id="ARBA00022692"/>
    </source>
</evidence>
<evidence type="ECO:0000256" key="6">
    <source>
        <dbReference type="SAM" id="Phobius"/>
    </source>
</evidence>
<dbReference type="InterPro" id="IPR020846">
    <property type="entry name" value="MFS_dom"/>
</dbReference>
<reference evidence="8 9" key="1">
    <citation type="journal article" date="2016" name="Mol. Biol. Evol.">
        <title>Comparative Genomics of Early-Diverging Mushroom-Forming Fungi Provides Insights into the Origins of Lignocellulose Decay Capabilities.</title>
        <authorList>
            <person name="Nagy L.G."/>
            <person name="Riley R."/>
            <person name="Tritt A."/>
            <person name="Adam C."/>
            <person name="Daum C."/>
            <person name="Floudas D."/>
            <person name="Sun H."/>
            <person name="Yadav J.S."/>
            <person name="Pangilinan J."/>
            <person name="Larsson K.H."/>
            <person name="Matsuura K."/>
            <person name="Barry K."/>
            <person name="Labutti K."/>
            <person name="Kuo R."/>
            <person name="Ohm R.A."/>
            <person name="Bhattacharya S.S."/>
            <person name="Shirouzu T."/>
            <person name="Yoshinaga Y."/>
            <person name="Martin F.M."/>
            <person name="Grigoriev I.V."/>
            <person name="Hibbett D.S."/>
        </authorList>
    </citation>
    <scope>NUCLEOTIDE SEQUENCE [LARGE SCALE GENOMIC DNA]</scope>
    <source>
        <strain evidence="8 9">CBS 109695</strain>
    </source>
</reference>
<proteinExistence type="predicted"/>
<dbReference type="InterPro" id="IPR011701">
    <property type="entry name" value="MFS"/>
</dbReference>
<feature type="transmembrane region" description="Helical" evidence="6">
    <location>
        <begin position="403"/>
        <end position="422"/>
    </location>
</feature>
<dbReference type="Gene3D" id="1.20.1720.10">
    <property type="entry name" value="Multidrug resistance protein D"/>
    <property type="match status" value="1"/>
</dbReference>
<feature type="domain" description="Major facilitator superfamily (MFS) profile" evidence="7">
    <location>
        <begin position="48"/>
        <end position="509"/>
    </location>
</feature>
<dbReference type="GO" id="GO:0016020">
    <property type="term" value="C:membrane"/>
    <property type="evidence" value="ECO:0007669"/>
    <property type="project" value="UniProtKB-SubCell"/>
</dbReference>
<feature type="transmembrane region" description="Helical" evidence="6">
    <location>
        <begin position="205"/>
        <end position="223"/>
    </location>
</feature>
<dbReference type="Gene3D" id="1.20.1250.20">
    <property type="entry name" value="MFS general substrate transporter like domains"/>
    <property type="match status" value="1"/>
</dbReference>
<accession>A0A167X5M5</accession>
<feature type="transmembrane region" description="Helical" evidence="6">
    <location>
        <begin position="113"/>
        <end position="132"/>
    </location>
</feature>
<feature type="transmembrane region" description="Helical" evidence="6">
    <location>
        <begin position="46"/>
        <end position="65"/>
    </location>
</feature>
<dbReference type="EMBL" id="KV417771">
    <property type="protein sequence ID" value="KZP06846.1"/>
    <property type="molecule type" value="Genomic_DNA"/>
</dbReference>
<comment type="subcellular location">
    <subcellularLocation>
        <location evidence="1">Membrane</location>
        <topology evidence="1">Multi-pass membrane protein</topology>
    </subcellularLocation>
</comment>
<dbReference type="Pfam" id="PF07690">
    <property type="entry name" value="MFS_1"/>
    <property type="match status" value="1"/>
</dbReference>
<feature type="transmembrane region" description="Helical" evidence="6">
    <location>
        <begin position="138"/>
        <end position="164"/>
    </location>
</feature>
<dbReference type="OrthoDB" id="440755at2759"/>
<keyword evidence="3 6" id="KW-0812">Transmembrane</keyword>
<dbReference type="InterPro" id="IPR036259">
    <property type="entry name" value="MFS_trans_sf"/>
</dbReference>
<keyword evidence="4 6" id="KW-1133">Transmembrane helix</keyword>
<sequence>MMTPATSTPLSPAETLVDGYFPFSEPLPKFPLKGTATVKISPARKYTLFAIFCLAQFLDAFNNSALFSAMPSLIIDLGITEGQSTWIMSAFQLTFAAFLLVSGRISDVYHPKYAFIAGVASLGVISLGAGFARDKILLIVLRAFSGIAASLTIPSALSLIVTLFPEPAAQARALSAFGGSGSVGNVLGLFVGAIFIQYASWHWTFWFLALLTVPIASVGLLLIPREKAPSEGPKLEGFAKFKSLDIIGVSTLTTALILLIFSLTSGSSSGWTSPLVLAPLIISVIMIIMFFFWEKHIPKETAAIPPHTWFYPNFAVLFSVALMPFLWWTTIFTMYTTLWQEVYQWSAMNTAAHMLPLGIFAFIVSMTGGFSRFISPKWIILTGQVIVIVACLLLSFATGPEKYWQFVLPGFILGTSGTQLMYTHANIAIFKATPPAVAGTIGAIFNGALQLGSAIGLAVCSSIETSVEATHGGFDKYYGRAAIFYFFMGLIGVQALGVLIFYRVQPSSEAIEVQTLAGSTENVVEEKCAVESKDGIC</sequence>
<dbReference type="GO" id="GO:0022857">
    <property type="term" value="F:transmembrane transporter activity"/>
    <property type="evidence" value="ECO:0007669"/>
    <property type="project" value="InterPro"/>
</dbReference>
<organism evidence="8 9">
    <name type="scientific">Athelia psychrophila</name>
    <dbReference type="NCBI Taxonomy" id="1759441"/>
    <lineage>
        <taxon>Eukaryota</taxon>
        <taxon>Fungi</taxon>
        <taxon>Dikarya</taxon>
        <taxon>Basidiomycota</taxon>
        <taxon>Agaricomycotina</taxon>
        <taxon>Agaricomycetes</taxon>
        <taxon>Agaricomycetidae</taxon>
        <taxon>Atheliales</taxon>
        <taxon>Atheliaceae</taxon>
        <taxon>Athelia</taxon>
    </lineage>
</organism>
<gene>
    <name evidence="8" type="ORF">FIBSPDRAFT_763709</name>
</gene>
<evidence type="ECO:0000313" key="9">
    <source>
        <dbReference type="Proteomes" id="UP000076532"/>
    </source>
</evidence>
<feature type="transmembrane region" description="Helical" evidence="6">
    <location>
        <begin position="347"/>
        <end position="366"/>
    </location>
</feature>
<feature type="transmembrane region" description="Helical" evidence="6">
    <location>
        <begin position="482"/>
        <end position="502"/>
    </location>
</feature>
<feature type="transmembrane region" description="Helical" evidence="6">
    <location>
        <begin position="85"/>
        <end position="101"/>
    </location>
</feature>
<dbReference type="PANTHER" id="PTHR42718:SF9">
    <property type="entry name" value="MAJOR FACILITATOR SUPERFAMILY MULTIDRUG TRANSPORTER MFSC"/>
    <property type="match status" value="1"/>
</dbReference>